<organism evidence="1">
    <name type="scientific">Siphoviridae sp. ctlzn3</name>
    <dbReference type="NCBI Taxonomy" id="2826450"/>
    <lineage>
        <taxon>Viruses</taxon>
        <taxon>Duplodnaviria</taxon>
        <taxon>Heunggongvirae</taxon>
        <taxon>Uroviricota</taxon>
        <taxon>Caudoviricetes</taxon>
    </lineage>
</organism>
<protein>
    <submittedName>
        <fullName evidence="1">NADH dehydrogenase 1 beta subcomplex subunit 2</fullName>
    </submittedName>
</protein>
<sequence>MAIGKVNGGGNGLLQLKVANKSVTIATNGGVAMSSISMAELGIPQDSEVLLAQVHPLHKAGADDIWTAVFYGYSWDSSKKTVEIAVNGRVTGLQKQVFEINVLYQ</sequence>
<proteinExistence type="predicted"/>
<name>A0A8S5N6U3_9CAUD</name>
<dbReference type="EMBL" id="BK015076">
    <property type="protein sequence ID" value="DAD90063.1"/>
    <property type="molecule type" value="Genomic_DNA"/>
</dbReference>
<accession>A0A8S5N6U3</accession>
<reference evidence="1" key="1">
    <citation type="journal article" date="2021" name="Proc. Natl. Acad. Sci. U.S.A.">
        <title>A Catalog of Tens of Thousands of Viruses from Human Metagenomes Reveals Hidden Associations with Chronic Diseases.</title>
        <authorList>
            <person name="Tisza M.J."/>
            <person name="Buck C.B."/>
        </authorList>
    </citation>
    <scope>NUCLEOTIDE SEQUENCE</scope>
    <source>
        <strain evidence="1">Ctlzn3</strain>
    </source>
</reference>
<evidence type="ECO:0000313" key="1">
    <source>
        <dbReference type="EMBL" id="DAD90063.1"/>
    </source>
</evidence>